<name>A0ABN8MT44_9CNID</name>
<evidence type="ECO:0008006" key="3">
    <source>
        <dbReference type="Google" id="ProtNLM"/>
    </source>
</evidence>
<reference evidence="1 2" key="1">
    <citation type="submission" date="2022-05" db="EMBL/GenBank/DDBJ databases">
        <authorList>
            <consortium name="Genoscope - CEA"/>
            <person name="William W."/>
        </authorList>
    </citation>
    <scope>NUCLEOTIDE SEQUENCE [LARGE SCALE GENOMIC DNA]</scope>
</reference>
<dbReference type="Gene3D" id="1.20.1070.10">
    <property type="entry name" value="Rhodopsin 7-helix transmembrane proteins"/>
    <property type="match status" value="1"/>
</dbReference>
<keyword evidence="2" id="KW-1185">Reference proteome</keyword>
<organism evidence="1 2">
    <name type="scientific">Porites lobata</name>
    <dbReference type="NCBI Taxonomy" id="104759"/>
    <lineage>
        <taxon>Eukaryota</taxon>
        <taxon>Metazoa</taxon>
        <taxon>Cnidaria</taxon>
        <taxon>Anthozoa</taxon>
        <taxon>Hexacorallia</taxon>
        <taxon>Scleractinia</taxon>
        <taxon>Fungiina</taxon>
        <taxon>Poritidae</taxon>
        <taxon>Porites</taxon>
    </lineage>
</organism>
<proteinExistence type="predicted"/>
<comment type="caution">
    <text evidence="1">The sequence shown here is derived from an EMBL/GenBank/DDBJ whole genome shotgun (WGS) entry which is preliminary data.</text>
</comment>
<protein>
    <recommendedName>
        <fullName evidence="3">Secreted protein</fullName>
    </recommendedName>
</protein>
<sequence>MFFKCCFGVVAAASFIFNFLFCVPLLKRPSMLKKGHNILSFSLAAVDMLTCEFRQFPYPKGNHTQKELRHKWRLCRLLDNRYPLFGMGKISILLVACLAIESW</sequence>
<gene>
    <name evidence="1" type="ORF">PLOB_00024966</name>
</gene>
<dbReference type="PANTHER" id="PTHR45698">
    <property type="entry name" value="TRACE AMINE-ASSOCIATED RECEPTOR 19N-RELATED"/>
    <property type="match status" value="1"/>
</dbReference>
<evidence type="ECO:0000313" key="1">
    <source>
        <dbReference type="EMBL" id="CAH3035082.1"/>
    </source>
</evidence>
<evidence type="ECO:0000313" key="2">
    <source>
        <dbReference type="Proteomes" id="UP001159405"/>
    </source>
</evidence>
<dbReference type="Proteomes" id="UP001159405">
    <property type="component" value="Unassembled WGS sequence"/>
</dbReference>
<dbReference type="EMBL" id="CALNXK010000003">
    <property type="protein sequence ID" value="CAH3035082.1"/>
    <property type="molecule type" value="Genomic_DNA"/>
</dbReference>
<accession>A0ABN8MT44</accession>
<dbReference type="PANTHER" id="PTHR45698:SF1">
    <property type="entry name" value="TRACE AMINE-ASSOCIATED RECEPTOR 13C-LIKE"/>
    <property type="match status" value="1"/>
</dbReference>